<dbReference type="Proteomes" id="UP001526143">
    <property type="component" value="Unassembled WGS sequence"/>
</dbReference>
<evidence type="ECO:0000313" key="2">
    <source>
        <dbReference type="EMBL" id="MCV3214510.1"/>
    </source>
</evidence>
<evidence type="ECO:0000256" key="1">
    <source>
        <dbReference type="SAM" id="Coils"/>
    </source>
</evidence>
<gene>
    <name evidence="2" type="ORF">OGM63_13475</name>
</gene>
<sequence>MDELKAKIKEYSHLAATLSNQARAIPLEPKENRKRKLELHGQAIQASRQCRALIEELKRQQAA</sequence>
<protein>
    <submittedName>
        <fullName evidence="2">Uncharacterized protein</fullName>
    </submittedName>
</protein>
<feature type="coiled-coil region" evidence="1">
    <location>
        <begin position="1"/>
        <end position="63"/>
    </location>
</feature>
<proteinExistence type="predicted"/>
<accession>A0ABT3AZU7</accession>
<keyword evidence="3" id="KW-1185">Reference proteome</keyword>
<keyword evidence="1" id="KW-0175">Coiled coil</keyword>
<name>A0ABT3AZU7_9CYAN</name>
<organism evidence="2 3">
    <name type="scientific">Plectonema radiosum NIES-515</name>
    <dbReference type="NCBI Taxonomy" id="2986073"/>
    <lineage>
        <taxon>Bacteria</taxon>
        <taxon>Bacillati</taxon>
        <taxon>Cyanobacteriota</taxon>
        <taxon>Cyanophyceae</taxon>
        <taxon>Oscillatoriophycideae</taxon>
        <taxon>Oscillatoriales</taxon>
        <taxon>Microcoleaceae</taxon>
        <taxon>Plectonema</taxon>
    </lineage>
</organism>
<comment type="caution">
    <text evidence="2">The sequence shown here is derived from an EMBL/GenBank/DDBJ whole genome shotgun (WGS) entry which is preliminary data.</text>
</comment>
<dbReference type="EMBL" id="JAOWRF010000197">
    <property type="protein sequence ID" value="MCV3214510.1"/>
    <property type="molecule type" value="Genomic_DNA"/>
</dbReference>
<reference evidence="2 3" key="1">
    <citation type="submission" date="2022-10" db="EMBL/GenBank/DDBJ databases">
        <title>Identification of biosynthetic pathway for the production of the potent trypsin inhibitor radiosumin.</title>
        <authorList>
            <person name="Fewer D.P."/>
            <person name="Delbaje E."/>
            <person name="Ouyang X."/>
            <person name="Agostino P.D."/>
            <person name="Wahlsten M."/>
            <person name="Jokela J."/>
            <person name="Permi P."/>
            <person name="Haapaniemi E."/>
            <person name="Koistinen H."/>
        </authorList>
    </citation>
    <scope>NUCLEOTIDE SEQUENCE [LARGE SCALE GENOMIC DNA]</scope>
    <source>
        <strain evidence="2 3">NIES-515</strain>
    </source>
</reference>
<dbReference type="RefSeq" id="WP_263746089.1">
    <property type="nucleotide sequence ID" value="NZ_JAOWRF010000197.1"/>
</dbReference>
<evidence type="ECO:0000313" key="3">
    <source>
        <dbReference type="Proteomes" id="UP001526143"/>
    </source>
</evidence>